<protein>
    <recommendedName>
        <fullName evidence="3">PPPDE domain-containing protein</fullName>
    </recommendedName>
</protein>
<organism evidence="1 2">
    <name type="scientific">Hibiscus sabdariffa</name>
    <name type="common">roselle</name>
    <dbReference type="NCBI Taxonomy" id="183260"/>
    <lineage>
        <taxon>Eukaryota</taxon>
        <taxon>Viridiplantae</taxon>
        <taxon>Streptophyta</taxon>
        <taxon>Embryophyta</taxon>
        <taxon>Tracheophyta</taxon>
        <taxon>Spermatophyta</taxon>
        <taxon>Magnoliopsida</taxon>
        <taxon>eudicotyledons</taxon>
        <taxon>Gunneridae</taxon>
        <taxon>Pentapetalae</taxon>
        <taxon>rosids</taxon>
        <taxon>malvids</taxon>
        <taxon>Malvales</taxon>
        <taxon>Malvaceae</taxon>
        <taxon>Malvoideae</taxon>
        <taxon>Hibiscus</taxon>
    </lineage>
</organism>
<dbReference type="EMBL" id="JBBPBM010002408">
    <property type="protein sequence ID" value="KAK8478840.1"/>
    <property type="molecule type" value="Genomic_DNA"/>
</dbReference>
<evidence type="ECO:0008006" key="3">
    <source>
        <dbReference type="Google" id="ProtNLM"/>
    </source>
</evidence>
<accession>A0ABR1ZEL2</accession>
<dbReference type="Proteomes" id="UP001472677">
    <property type="component" value="Unassembled WGS sequence"/>
</dbReference>
<sequence>MGTAKVSDSSSGNQNARNESETDVILNVYDLTPYNNYTYWVGFGIYHSGIEAPYCFEMVDLVSPNRKQIR</sequence>
<comment type="caution">
    <text evidence="1">The sequence shown here is derived from an EMBL/GenBank/DDBJ whole genome shotgun (WGS) entry which is preliminary data.</text>
</comment>
<gene>
    <name evidence="1" type="ORF">V6N12_075254</name>
</gene>
<evidence type="ECO:0000313" key="1">
    <source>
        <dbReference type="EMBL" id="KAK8478840.1"/>
    </source>
</evidence>
<proteinExistence type="predicted"/>
<evidence type="ECO:0000313" key="2">
    <source>
        <dbReference type="Proteomes" id="UP001472677"/>
    </source>
</evidence>
<reference evidence="1 2" key="1">
    <citation type="journal article" date="2024" name="G3 (Bethesda)">
        <title>Genome assembly of Hibiscus sabdariffa L. provides insights into metabolisms of medicinal natural products.</title>
        <authorList>
            <person name="Kim T."/>
        </authorList>
    </citation>
    <scope>NUCLEOTIDE SEQUENCE [LARGE SCALE GENOMIC DNA]</scope>
    <source>
        <strain evidence="1">TK-2024</strain>
        <tissue evidence="1">Old leaves</tissue>
    </source>
</reference>
<keyword evidence="2" id="KW-1185">Reference proteome</keyword>
<name>A0ABR1ZEL2_9ROSI</name>
<feature type="non-terminal residue" evidence="1">
    <location>
        <position position="70"/>
    </location>
</feature>